<organism evidence="1 2">
    <name type="scientific">Moorena producens 3L</name>
    <dbReference type="NCBI Taxonomy" id="489825"/>
    <lineage>
        <taxon>Bacteria</taxon>
        <taxon>Bacillati</taxon>
        <taxon>Cyanobacteriota</taxon>
        <taxon>Cyanophyceae</taxon>
        <taxon>Coleofasciculales</taxon>
        <taxon>Coleofasciculaceae</taxon>
        <taxon>Moorena</taxon>
    </lineage>
</organism>
<dbReference type="Pfam" id="PF05787">
    <property type="entry name" value="PhoX"/>
    <property type="match status" value="1"/>
</dbReference>
<evidence type="ECO:0000313" key="1">
    <source>
        <dbReference type="EMBL" id="EGJ30574.1"/>
    </source>
</evidence>
<keyword evidence="2" id="KW-1185">Reference proteome</keyword>
<dbReference type="InterPro" id="IPR006311">
    <property type="entry name" value="TAT_signal"/>
</dbReference>
<protein>
    <submittedName>
        <fullName evidence="1">Putative phosphatase</fullName>
    </submittedName>
</protein>
<sequence length="461" mass="49689">MALSDQTPIRYPPMTLSRRHFFALASASTAGAILASPLKEVFAKKALGKSFRGKGFGSLQPDPNQLLDLAAGFSYKILSRTGDTMSDSNLVPGRPDGMAAFPAPGGNTVLVRNHELSPHQLDKHGLVAVEYIKYDPMCLGGTTTLVVAANGQLVKQYTSLAGTERNCSGGPTPWGSWISCEESTVTPTTYPADDPRSVSMKHGYNFEVPITGEVVQAEPLVAMGRFNHEAVAVDPNTGIVYQTEDRMDGLFYRFIPKQPGNLKAGGLLEALKIQGTFQKITVENFPVGQPMAVEWVRIEDVDPEEDTVRVEGFGKGATQFTRGEGAWYGNNEVYFTCTSGGSLNPNTGWANGAGQVWRYVPGSNPQEGGTIELFVESHDRSLLEHPDNVTMSPSGDLILCEDGGGDQFLVGVNPKGELYQLARNALNSSEFAGACFSPNGRIMFVNIQEPGITFAIQGPWV</sequence>
<dbReference type="InterPro" id="IPR008557">
    <property type="entry name" value="PhoX"/>
</dbReference>
<proteinExistence type="predicted"/>
<reference evidence="2" key="1">
    <citation type="journal article" date="2011" name="Proc. Natl. Acad. Sci. U.S.A.">
        <title>Genomic insights into the physiology and ecology of the marine filamentous cyanobacterium Lyngbya majuscula.</title>
        <authorList>
            <person name="Jones A.C."/>
            <person name="Monroe E.A."/>
            <person name="Podell S."/>
            <person name="Hess W.R."/>
            <person name="Klages S."/>
            <person name="Esquenazi E."/>
            <person name="Niessen S."/>
            <person name="Hoover H."/>
            <person name="Rothmann M."/>
            <person name="Lasken R.S."/>
            <person name="Yates J.R.III."/>
            <person name="Reinhardt R."/>
            <person name="Kube M."/>
            <person name="Burkart M.D."/>
            <person name="Allen E.E."/>
            <person name="Dorrestein P.C."/>
            <person name="Gerwick W.H."/>
            <person name="Gerwick L."/>
        </authorList>
    </citation>
    <scope>NUCLEOTIDE SEQUENCE [LARGE SCALE GENOMIC DNA]</scope>
    <source>
        <strain evidence="2">3L</strain>
    </source>
</reference>
<gene>
    <name evidence="1" type="ORF">LYNGBM3L_49110</name>
</gene>
<dbReference type="Proteomes" id="UP000003959">
    <property type="component" value="Unassembled WGS sequence"/>
</dbReference>
<accession>F4XXS1</accession>
<dbReference type="HOGENOM" id="CLU_045986_1_0_3"/>
<dbReference type="EMBL" id="GL890950">
    <property type="protein sequence ID" value="EGJ30574.1"/>
    <property type="molecule type" value="Genomic_DNA"/>
</dbReference>
<dbReference type="SUPFAM" id="SSF63829">
    <property type="entry name" value="Calcium-dependent phosphotriesterase"/>
    <property type="match status" value="1"/>
</dbReference>
<name>F4XXS1_9CYAN</name>
<dbReference type="PANTHER" id="PTHR35399">
    <property type="entry name" value="SLR8030 PROTEIN"/>
    <property type="match status" value="1"/>
</dbReference>
<dbReference type="AlphaFoldDB" id="F4XXS1"/>
<dbReference type="PANTHER" id="PTHR35399:SF4">
    <property type="entry name" value="MEMBRANE PROTEIN"/>
    <property type="match status" value="1"/>
</dbReference>
<dbReference type="eggNOG" id="COG3211">
    <property type="taxonomic scope" value="Bacteria"/>
</dbReference>
<dbReference type="PROSITE" id="PS51318">
    <property type="entry name" value="TAT"/>
    <property type="match status" value="1"/>
</dbReference>
<evidence type="ECO:0000313" key="2">
    <source>
        <dbReference type="Proteomes" id="UP000003959"/>
    </source>
</evidence>